<dbReference type="AlphaFoldDB" id="A0AAE0FNM4"/>
<dbReference type="Proteomes" id="UP001190700">
    <property type="component" value="Unassembled WGS sequence"/>
</dbReference>
<evidence type="ECO:0000256" key="1">
    <source>
        <dbReference type="SAM" id="MobiDB-lite"/>
    </source>
</evidence>
<dbReference type="PANTHER" id="PTHR35580">
    <property type="entry name" value="CELL SURFACE GLYCOPROTEIN (S-LAYER PROTEIN)-LIKE PROTEIN"/>
    <property type="match status" value="1"/>
</dbReference>
<dbReference type="InterPro" id="IPR052918">
    <property type="entry name" value="Motility_Chemotaxis_Reg"/>
</dbReference>
<keyword evidence="2" id="KW-0472">Membrane</keyword>
<keyword evidence="4" id="KW-1185">Reference proteome</keyword>
<feature type="compositionally biased region" description="Basic and acidic residues" evidence="1">
    <location>
        <begin position="779"/>
        <end position="797"/>
    </location>
</feature>
<feature type="compositionally biased region" description="Basic and acidic residues" evidence="1">
    <location>
        <begin position="812"/>
        <end position="831"/>
    </location>
</feature>
<gene>
    <name evidence="3" type="ORF">CYMTET_28008</name>
</gene>
<organism evidence="3 4">
    <name type="scientific">Cymbomonas tetramitiformis</name>
    <dbReference type="NCBI Taxonomy" id="36881"/>
    <lineage>
        <taxon>Eukaryota</taxon>
        <taxon>Viridiplantae</taxon>
        <taxon>Chlorophyta</taxon>
        <taxon>Pyramimonadophyceae</taxon>
        <taxon>Pyramimonadales</taxon>
        <taxon>Pyramimonadaceae</taxon>
        <taxon>Cymbomonas</taxon>
    </lineage>
</organism>
<keyword evidence="2" id="KW-0812">Transmembrane</keyword>
<evidence type="ECO:0000256" key="2">
    <source>
        <dbReference type="SAM" id="Phobius"/>
    </source>
</evidence>
<name>A0AAE0FNM4_9CHLO</name>
<reference evidence="3 4" key="1">
    <citation type="journal article" date="2015" name="Genome Biol. Evol.">
        <title>Comparative Genomics of a Bacterivorous Green Alga Reveals Evolutionary Causalities and Consequences of Phago-Mixotrophic Mode of Nutrition.</title>
        <authorList>
            <person name="Burns J.A."/>
            <person name="Paasch A."/>
            <person name="Narechania A."/>
            <person name="Kim E."/>
        </authorList>
    </citation>
    <scope>NUCLEOTIDE SEQUENCE [LARGE SCALE GENOMIC DNA]</scope>
    <source>
        <strain evidence="3 4">PLY_AMNH</strain>
    </source>
</reference>
<keyword evidence="2" id="KW-1133">Transmembrane helix</keyword>
<dbReference type="EMBL" id="LGRX02015659">
    <property type="protein sequence ID" value="KAK3263171.1"/>
    <property type="molecule type" value="Genomic_DNA"/>
</dbReference>
<sequence length="831" mass="88407">ELPPPPPPPPPPPLTPLVSHVEWARQSRQSYYHAGPLSGGTRNAALLGNDQAYDITVDAWGNAYTTGAVRLTVGEQRPYKMFVQKVNAGGSVRWTLISDGDAVETGQGISMLGFNASERPGILYVTGYFNSANATFGDKVLQSTSDEVDVFVLKLTDSGSVLWARSLGGDLDDVGYGVDVSEVTGDVFVTGYFKSATATMGEFTVINADKSVNVNKSTSDVFVAQVDANGTVKQLASWGGVSADVGHSIAADASGRVYVAGEYSSLNASFGEQHVLRSTEGDHDGYMEQDPVSGEWSERTDTDMFLAQVGVGDGEVQWVLQAGGLKQEAAESVCIDRQQGARSADSGVFVTGRYDSVRNATFGDSQRAALGRMDVFLLKVSYLGTVVWDFVAGGPGNDVGRSVTVDNLGDAYVGGYFTGSATFSRAPTVRDGQALSSAPYVLTSPTEDDSDLFVMKVWKTGSLDFVLGGGGTGTDRGYGIAATGASSGAHSLYVTGFFENQQGISTFGRYNMSTWANVTSRRYAYTTMNTTYLPDAGFGTEDTITMKILPKQTPPPPPPPPSPPPRPPLRHHHLPLLLPVPASCLLRGIISVHVVLQFDSSEVLPIDFTDQVARTMVSIYTSANGIFTKDNVTLLSITEADPITELKMEAVLPTASDSSGYAAASEERLVEAFLANDYYANMEVAVVKITAFSDRGYTEISETSPGVDNDEEDDLFGTGSTAIDVVLICIFAAVTVFAIALGVHLSRKHAETVKQMLLEAGSKQVHPELPPPETMPMLDNKEANVEQGLKEYADPKPVEGNGIQGDGSEDSADGKLQEAASDKSVDDTIVT</sequence>
<feature type="transmembrane region" description="Helical" evidence="2">
    <location>
        <begin position="725"/>
        <end position="746"/>
    </location>
</feature>
<proteinExistence type="predicted"/>
<feature type="compositionally biased region" description="Pro residues" evidence="1">
    <location>
        <begin position="552"/>
        <end position="567"/>
    </location>
</feature>
<accession>A0AAE0FNM4</accession>
<dbReference type="SUPFAM" id="SSF101898">
    <property type="entry name" value="NHL repeat"/>
    <property type="match status" value="1"/>
</dbReference>
<feature type="non-terminal residue" evidence="3">
    <location>
        <position position="1"/>
    </location>
</feature>
<evidence type="ECO:0000313" key="3">
    <source>
        <dbReference type="EMBL" id="KAK3263171.1"/>
    </source>
</evidence>
<evidence type="ECO:0000313" key="4">
    <source>
        <dbReference type="Proteomes" id="UP001190700"/>
    </source>
</evidence>
<dbReference type="SUPFAM" id="SSF101447">
    <property type="entry name" value="Formin homology 2 domain (FH2 domain)"/>
    <property type="match status" value="1"/>
</dbReference>
<feature type="region of interest" description="Disordered" evidence="1">
    <location>
        <begin position="762"/>
        <end position="831"/>
    </location>
</feature>
<feature type="region of interest" description="Disordered" evidence="1">
    <location>
        <begin position="548"/>
        <end position="570"/>
    </location>
</feature>
<protein>
    <submittedName>
        <fullName evidence="3">Uncharacterized protein</fullName>
    </submittedName>
</protein>
<dbReference type="PANTHER" id="PTHR35580:SF1">
    <property type="entry name" value="PHYTASE-LIKE DOMAIN-CONTAINING PROTEIN"/>
    <property type="match status" value="1"/>
</dbReference>
<comment type="caution">
    <text evidence="3">The sequence shown here is derived from an EMBL/GenBank/DDBJ whole genome shotgun (WGS) entry which is preliminary data.</text>
</comment>